<reference evidence="3 4" key="1">
    <citation type="submission" date="2019-12" db="EMBL/GenBank/DDBJ databases">
        <title>Genome sequencing and assembly of endphytes of Porphyra tenera.</title>
        <authorList>
            <person name="Park J.M."/>
            <person name="Shin R."/>
            <person name="Jo S.H."/>
        </authorList>
    </citation>
    <scope>NUCLEOTIDE SEQUENCE [LARGE SCALE GENOMIC DNA]</scope>
    <source>
        <strain evidence="3 4">GPM4</strain>
    </source>
</reference>
<keyword evidence="4" id="KW-1185">Reference proteome</keyword>
<dbReference type="Proteomes" id="UP000464524">
    <property type="component" value="Chromosome"/>
</dbReference>
<dbReference type="AlphaFoldDB" id="A0A857JE85"/>
<dbReference type="InterPro" id="IPR008964">
    <property type="entry name" value="Invasin/intimin_cell_adhesion"/>
</dbReference>
<keyword evidence="3" id="KW-0378">Hydrolase</keyword>
<dbReference type="EMBL" id="CP047656">
    <property type="protein sequence ID" value="QHJ09996.1"/>
    <property type="molecule type" value="Genomic_DNA"/>
</dbReference>
<organism evidence="3 4">
    <name type="scientific">Paraglaciecola mesophila</name>
    <dbReference type="NCBI Taxonomy" id="197222"/>
    <lineage>
        <taxon>Bacteria</taxon>
        <taxon>Pseudomonadati</taxon>
        <taxon>Pseudomonadota</taxon>
        <taxon>Gammaproteobacteria</taxon>
        <taxon>Alteromonadales</taxon>
        <taxon>Alteromonadaceae</taxon>
        <taxon>Paraglaciecola</taxon>
    </lineage>
</organism>
<dbReference type="Pfam" id="PF18040">
    <property type="entry name" value="BPA_C"/>
    <property type="match status" value="1"/>
</dbReference>
<feature type="domain" description="BIG2" evidence="2">
    <location>
        <begin position="647"/>
        <end position="724"/>
    </location>
</feature>
<dbReference type="Pfam" id="PF02368">
    <property type="entry name" value="Big_2"/>
    <property type="match status" value="1"/>
</dbReference>
<dbReference type="SUPFAM" id="SSF49373">
    <property type="entry name" value="Invasin/intimin cell-adhesion fragments"/>
    <property type="match status" value="1"/>
</dbReference>
<dbReference type="InterPro" id="IPR040527">
    <property type="entry name" value="Beta-sand_Porphyrn"/>
</dbReference>
<dbReference type="CDD" id="cd21510">
    <property type="entry name" value="agarase_cat"/>
    <property type="match status" value="1"/>
</dbReference>
<dbReference type="OrthoDB" id="6374680at2"/>
<evidence type="ECO:0000259" key="2">
    <source>
        <dbReference type="SMART" id="SM00635"/>
    </source>
</evidence>
<evidence type="ECO:0000256" key="1">
    <source>
        <dbReference type="SAM" id="SignalP"/>
    </source>
</evidence>
<dbReference type="Gene3D" id="2.60.120.1200">
    <property type="match status" value="1"/>
</dbReference>
<dbReference type="RefSeq" id="WP_160177931.1">
    <property type="nucleotide sequence ID" value="NZ_CP047656.1"/>
</dbReference>
<dbReference type="SMART" id="SM00635">
    <property type="entry name" value="BID_2"/>
    <property type="match status" value="1"/>
</dbReference>
<feature type="signal peptide" evidence="1">
    <location>
        <begin position="1"/>
        <end position="23"/>
    </location>
</feature>
<dbReference type="KEGG" id="pmes:FX988_00205"/>
<sequence>MYRKISSFLLGAGLALTSSGLLAKTEAVVNVNIKHSVGGKDTFDRDKYITLHSTVSESDWDGEEDKLKYLMEDLDVYFGRENGTAAWNFNQSVEDANNPGYVDPAHLINNGRYARETTYGINDASVHQYDTRGEVMVGGQPRPHWFATVNPCCGGQSWQANGADAVGDFMGQYMNAFFRADGEPSTQGRVRPTYFEVLNEPLYQLTDAPHEMGLEEPIPPIDIFKFHKDVADAFRRHNQDIKIGGYTVAFPIYEERNFARWDERMKLFIDTAGESMDFFSTHFYDLEDDNRFKGSRIEATLDMMDHYSLLTLGDTKEHVISEYGGRNRPMENAPWTPLRDWWFLKTASPMMMQFMDRPNTISKAIPFVTTKALWGTRNGIPYNWRLLRQAKEGEGEQGEHWVFTEMVKFYELWSDVKGTRVDSFTTNEDILIDSYVNNEKLYVIFSNLTEANETVLLHQFGASDAIIKKVRVKHLHLVGNAPQLDVIDAPLDLKRFELAPEATIVVEYSFDADIHIDGLSTENKYFATEYLKEITENQINQFEIKGVQISPIGEAMLRIAVGRDHGQSLSPEVKFNGQVLTSKARISGDEQTARDRFFGLLEIPVPYSLLTSTNRIDIKFPDAGGHVASVNLKVFSFDQDIRPNGGSVTDMYISPETATLAVGSTLKVSASVTPFFATDQRFALTSNNESVATVDANGLVTGLSAGEVTITAISSDGSFSASSVLTVEEPTQPSIRFDDAQKYTSTEYLSGNSMQITTEYDAGTGFEVSAGLGGVNYLLRHMASNWTVMSDVGVTDSSAIGLQKGVSTVEIPLAGLTPSEDLNNGEFYFLFVRVRSSSGETKNVSAYPISIGQSENEIEPGLSLDDEDKYRSTLYNNDSTLDVSAYFEAGAGQTVSSQLGGVKFFLREMDQTWSRSFHDIIVSDPNAIGKQSGTAEASLPLNNILPSEALPEGHFYFLFAQFISTDGTTYNIQGIAPVNIIASSALKGDWDNDTDVDSADVDALLSAIQTRQDIDLLFDINNDGVVNILDARAMMALCTRARCAVEAIE</sequence>
<dbReference type="EC" id="3.2.1.178" evidence="3"/>
<dbReference type="SUPFAM" id="SSF51445">
    <property type="entry name" value="(Trans)glycosidases"/>
    <property type="match status" value="1"/>
</dbReference>
<dbReference type="GO" id="GO:0016798">
    <property type="term" value="F:hydrolase activity, acting on glycosyl bonds"/>
    <property type="evidence" value="ECO:0007669"/>
    <property type="project" value="UniProtKB-KW"/>
</dbReference>
<dbReference type="Gene3D" id="2.60.40.1080">
    <property type="match status" value="1"/>
</dbReference>
<evidence type="ECO:0000313" key="3">
    <source>
        <dbReference type="EMBL" id="QHJ09996.1"/>
    </source>
</evidence>
<name>A0A857JE85_9ALTE</name>
<dbReference type="InterPro" id="IPR003343">
    <property type="entry name" value="Big_2"/>
</dbReference>
<dbReference type="InterPro" id="IPR041224">
    <property type="entry name" value="BPA_C"/>
</dbReference>
<dbReference type="InterPro" id="IPR036439">
    <property type="entry name" value="Dockerin_dom_sf"/>
</dbReference>
<dbReference type="Gene3D" id="3.20.20.80">
    <property type="entry name" value="Glycosidases"/>
    <property type="match status" value="1"/>
</dbReference>
<feature type="chain" id="PRO_5032447682" evidence="1">
    <location>
        <begin position="24"/>
        <end position="1049"/>
    </location>
</feature>
<keyword evidence="1" id="KW-0732">Signal</keyword>
<dbReference type="InterPro" id="IPR017853">
    <property type="entry name" value="GH"/>
</dbReference>
<accession>A0A857JE85</accession>
<keyword evidence="3" id="KW-0326">Glycosidase</keyword>
<protein>
    <submittedName>
        <fullName evidence="3">Beta-porphyranase A</fullName>
        <ecNumber evidence="3">3.2.1.178</ecNumber>
    </submittedName>
</protein>
<proteinExistence type="predicted"/>
<dbReference type="GO" id="GO:0000272">
    <property type="term" value="P:polysaccharide catabolic process"/>
    <property type="evidence" value="ECO:0007669"/>
    <property type="project" value="InterPro"/>
</dbReference>
<dbReference type="Pfam" id="PF18206">
    <property type="entry name" value="Porphyrn_cat_1"/>
    <property type="match status" value="1"/>
</dbReference>
<gene>
    <name evidence="3" type="ORF">FX988_00205</name>
</gene>
<evidence type="ECO:0000313" key="4">
    <source>
        <dbReference type="Proteomes" id="UP000464524"/>
    </source>
</evidence>
<dbReference type="SUPFAM" id="SSF63446">
    <property type="entry name" value="Type I dockerin domain"/>
    <property type="match status" value="1"/>
</dbReference>